<organism evidence="1">
    <name type="scientific">Siphoviridae sp. ctDtx1</name>
    <dbReference type="NCBI Taxonomy" id="2825391"/>
    <lineage>
        <taxon>Viruses</taxon>
        <taxon>Duplodnaviria</taxon>
        <taxon>Heunggongvirae</taxon>
        <taxon>Uroviricota</taxon>
        <taxon>Caudoviricetes</taxon>
    </lineage>
</organism>
<sequence length="81" mass="8912">MLNISENLTLNGNVTVESKQLVTMIASINTDVNGYPNVSITILDKEGYKENFDTCKQGVNEFIEKVLNKQYEALGGVISEA</sequence>
<accession>A0A8S5PSX3</accession>
<protein>
    <submittedName>
        <fullName evidence="1">Uncharacterized protein</fullName>
    </submittedName>
</protein>
<reference evidence="1" key="1">
    <citation type="journal article" date="2021" name="Proc. Natl. Acad. Sci. U.S.A.">
        <title>A Catalog of Tens of Thousands of Viruses from Human Metagenomes Reveals Hidden Associations with Chronic Diseases.</title>
        <authorList>
            <person name="Tisza M.J."/>
            <person name="Buck C.B."/>
        </authorList>
    </citation>
    <scope>NUCLEOTIDE SEQUENCE</scope>
    <source>
        <strain evidence="1">CtDtx1</strain>
    </source>
</reference>
<evidence type="ECO:0000313" key="1">
    <source>
        <dbReference type="EMBL" id="DAE09613.1"/>
    </source>
</evidence>
<name>A0A8S5PSX3_9CAUD</name>
<proteinExistence type="predicted"/>
<dbReference type="EMBL" id="BK015489">
    <property type="protein sequence ID" value="DAE09613.1"/>
    <property type="molecule type" value="Genomic_DNA"/>
</dbReference>